<feature type="transmembrane region" description="Helical" evidence="6">
    <location>
        <begin position="146"/>
        <end position="170"/>
    </location>
</feature>
<dbReference type="EMBL" id="CZDF01000132">
    <property type="protein sequence ID" value="CUR30432.1"/>
    <property type="molecule type" value="Genomic_DNA"/>
</dbReference>
<evidence type="ECO:0000313" key="8">
    <source>
        <dbReference type="Proteomes" id="UP000184315"/>
    </source>
</evidence>
<organism evidence="7 8">
    <name type="scientific">Planktothrix tepida PCC 9214</name>
    <dbReference type="NCBI Taxonomy" id="671072"/>
    <lineage>
        <taxon>Bacteria</taxon>
        <taxon>Bacillati</taxon>
        <taxon>Cyanobacteriota</taxon>
        <taxon>Cyanophyceae</taxon>
        <taxon>Oscillatoriophycideae</taxon>
        <taxon>Oscillatoriales</taxon>
        <taxon>Microcoleaceae</taxon>
        <taxon>Planktothrix</taxon>
    </lineage>
</organism>
<dbReference type="PANTHER" id="PTHR30086">
    <property type="entry name" value="ARGININE EXPORTER PROTEIN ARGO"/>
    <property type="match status" value="1"/>
</dbReference>
<dbReference type="PANTHER" id="PTHR30086:SF20">
    <property type="entry name" value="ARGININE EXPORTER PROTEIN ARGO-RELATED"/>
    <property type="match status" value="1"/>
</dbReference>
<dbReference type="GO" id="GO:0005886">
    <property type="term" value="C:plasma membrane"/>
    <property type="evidence" value="ECO:0007669"/>
    <property type="project" value="UniProtKB-SubCell"/>
</dbReference>
<keyword evidence="2" id="KW-1003">Cell membrane</keyword>
<dbReference type="Pfam" id="PF01810">
    <property type="entry name" value="LysE"/>
    <property type="match status" value="1"/>
</dbReference>
<evidence type="ECO:0000256" key="6">
    <source>
        <dbReference type="SAM" id="Phobius"/>
    </source>
</evidence>
<sequence>MDIRFLVKGLIIGFSIAAPVGPIGILCIRRSLSDGHWVGFFTGLGAASADAFYGFIAGFGLTIISNILVSQQIILKLIGGLFLCYLGLKTALAKPAQDAANPSGKVVSAYASTFFLTVTNPMTILSFVAIFAGLGLGSSNNYGDAGILVLGVFLGSALWWLILVSGVSLFRDKISSDTLHWVNRMSGILIFGFGLGALFSLVIGD</sequence>
<keyword evidence="4 6" id="KW-1133">Transmembrane helix</keyword>
<keyword evidence="8" id="KW-1185">Reference proteome</keyword>
<evidence type="ECO:0000256" key="5">
    <source>
        <dbReference type="ARBA" id="ARBA00023136"/>
    </source>
</evidence>
<dbReference type="InterPro" id="IPR001123">
    <property type="entry name" value="LeuE-type"/>
</dbReference>
<evidence type="ECO:0000256" key="3">
    <source>
        <dbReference type="ARBA" id="ARBA00022692"/>
    </source>
</evidence>
<feature type="transmembrane region" description="Helical" evidence="6">
    <location>
        <begin position="182"/>
        <end position="203"/>
    </location>
</feature>
<evidence type="ECO:0000256" key="1">
    <source>
        <dbReference type="ARBA" id="ARBA00004651"/>
    </source>
</evidence>
<dbReference type="GO" id="GO:0015171">
    <property type="term" value="F:amino acid transmembrane transporter activity"/>
    <property type="evidence" value="ECO:0007669"/>
    <property type="project" value="TreeGrafter"/>
</dbReference>
<evidence type="ECO:0000256" key="4">
    <source>
        <dbReference type="ARBA" id="ARBA00022989"/>
    </source>
</evidence>
<dbReference type="STRING" id="671072.PL9214290022"/>
<keyword evidence="5 6" id="KW-0472">Membrane</keyword>
<proteinExistence type="predicted"/>
<evidence type="ECO:0000256" key="2">
    <source>
        <dbReference type="ARBA" id="ARBA00022475"/>
    </source>
</evidence>
<feature type="transmembrane region" description="Helical" evidence="6">
    <location>
        <begin position="6"/>
        <end position="28"/>
    </location>
</feature>
<name>A0A1J1LD89_9CYAN</name>
<dbReference type="OrthoDB" id="5638726at2"/>
<dbReference type="Proteomes" id="UP000184315">
    <property type="component" value="Unassembled WGS sequence"/>
</dbReference>
<reference evidence="8" key="1">
    <citation type="submission" date="2015-10" db="EMBL/GenBank/DDBJ databases">
        <authorList>
            <person name="Regsiter A."/>
            <person name="william w."/>
        </authorList>
    </citation>
    <scope>NUCLEOTIDE SEQUENCE [LARGE SCALE GENOMIC DNA]</scope>
</reference>
<feature type="transmembrane region" description="Helical" evidence="6">
    <location>
        <begin position="69"/>
        <end position="88"/>
    </location>
</feature>
<feature type="transmembrane region" description="Helical" evidence="6">
    <location>
        <begin position="109"/>
        <end position="134"/>
    </location>
</feature>
<dbReference type="AlphaFoldDB" id="A0A1J1LD89"/>
<gene>
    <name evidence="7" type="ORF">PL9214290022</name>
</gene>
<protein>
    <submittedName>
        <fullName evidence="7">Lysine exporter protein (LYSE/YGGA)</fullName>
    </submittedName>
</protein>
<accession>A0A1J1LD89</accession>
<comment type="subcellular location">
    <subcellularLocation>
        <location evidence="1">Cell membrane</location>
        <topology evidence="1">Multi-pass membrane protein</topology>
    </subcellularLocation>
</comment>
<keyword evidence="3 6" id="KW-0812">Transmembrane</keyword>
<dbReference type="RefSeq" id="WP_072717436.1">
    <property type="nucleotide sequence ID" value="NZ_LN889782.1"/>
</dbReference>
<feature type="transmembrane region" description="Helical" evidence="6">
    <location>
        <begin position="40"/>
        <end position="63"/>
    </location>
</feature>
<evidence type="ECO:0000313" key="7">
    <source>
        <dbReference type="EMBL" id="CUR30432.1"/>
    </source>
</evidence>